<proteinExistence type="predicted"/>
<feature type="transmembrane region" description="Helical" evidence="5">
    <location>
        <begin position="139"/>
        <end position="158"/>
    </location>
</feature>
<dbReference type="OrthoDB" id="417037at2759"/>
<feature type="transmembrane region" description="Helical" evidence="5">
    <location>
        <begin position="51"/>
        <end position="71"/>
    </location>
</feature>
<evidence type="ECO:0000256" key="4">
    <source>
        <dbReference type="ARBA" id="ARBA00023136"/>
    </source>
</evidence>
<dbReference type="AlphaFoldDB" id="A0A8B7N7G9"/>
<dbReference type="PANTHER" id="PTHR11132">
    <property type="entry name" value="SOLUTE CARRIER FAMILY 35"/>
    <property type="match status" value="1"/>
</dbReference>
<evidence type="ECO:0000313" key="6">
    <source>
        <dbReference type="Proteomes" id="UP000694843"/>
    </source>
</evidence>
<evidence type="ECO:0000256" key="1">
    <source>
        <dbReference type="ARBA" id="ARBA00004141"/>
    </source>
</evidence>
<sequence length="299" mass="32394">MATPVDGGAGGGTGGGRRRELMAVLFFFVTSLTITFINKAVVFSFNFNLPFLIMTMQMALMVTSLWTLSMCEVVSLPPYTLAAGWAFKWPSLCYVMHGVFSFYAIAGLNIPMYGALRRFIPIITLLLTVVMLKKGFPSCLITSSIFLITAGCVVAGAGDLTYDTFAYLFGLLSALAQALANSLVQYHTEQEKLSPSRILQLNSHNVLLPAVVLSLAVGEPYKALSNPYWKGLVMNTTGGIMFSCGKYRERSKAAMSKNDILNDQNLDQVLSAPSAMISSGSRTSSKASLISENLEEGRL</sequence>
<organism evidence="6 7">
    <name type="scientific">Hyalella azteca</name>
    <name type="common">Amphipod</name>
    <dbReference type="NCBI Taxonomy" id="294128"/>
    <lineage>
        <taxon>Eukaryota</taxon>
        <taxon>Metazoa</taxon>
        <taxon>Ecdysozoa</taxon>
        <taxon>Arthropoda</taxon>
        <taxon>Crustacea</taxon>
        <taxon>Multicrustacea</taxon>
        <taxon>Malacostraca</taxon>
        <taxon>Eumalacostraca</taxon>
        <taxon>Peracarida</taxon>
        <taxon>Amphipoda</taxon>
        <taxon>Senticaudata</taxon>
        <taxon>Talitrida</taxon>
        <taxon>Talitroidea</taxon>
        <taxon>Hyalellidae</taxon>
        <taxon>Hyalella</taxon>
    </lineage>
</organism>
<keyword evidence="3 5" id="KW-1133">Transmembrane helix</keyword>
<evidence type="ECO:0000256" key="3">
    <source>
        <dbReference type="ARBA" id="ARBA00022989"/>
    </source>
</evidence>
<evidence type="ECO:0000313" key="7">
    <source>
        <dbReference type="RefSeq" id="XP_018009224.1"/>
    </source>
</evidence>
<dbReference type="GO" id="GO:0016020">
    <property type="term" value="C:membrane"/>
    <property type="evidence" value="ECO:0007669"/>
    <property type="project" value="UniProtKB-SubCell"/>
</dbReference>
<reference evidence="7" key="1">
    <citation type="submission" date="2025-08" db="UniProtKB">
        <authorList>
            <consortium name="RefSeq"/>
        </authorList>
    </citation>
    <scope>IDENTIFICATION</scope>
    <source>
        <tissue evidence="7">Whole organism</tissue>
    </source>
</reference>
<keyword evidence="2 5" id="KW-0812">Transmembrane</keyword>
<feature type="transmembrane region" description="Helical" evidence="5">
    <location>
        <begin position="92"/>
        <end position="110"/>
    </location>
</feature>
<dbReference type="GeneID" id="108666807"/>
<evidence type="ECO:0000256" key="2">
    <source>
        <dbReference type="ARBA" id="ARBA00022692"/>
    </source>
</evidence>
<dbReference type="Proteomes" id="UP000694843">
    <property type="component" value="Unplaced"/>
</dbReference>
<gene>
    <name evidence="7" type="primary">LOC108666807</name>
</gene>
<keyword evidence="6" id="KW-1185">Reference proteome</keyword>
<accession>A0A8B7N7G9</accession>
<dbReference type="InterPro" id="IPR050186">
    <property type="entry name" value="TPT_transporter"/>
</dbReference>
<feature type="transmembrane region" description="Helical" evidence="5">
    <location>
        <begin position="21"/>
        <end position="45"/>
    </location>
</feature>
<feature type="transmembrane region" description="Helical" evidence="5">
    <location>
        <begin position="164"/>
        <end position="186"/>
    </location>
</feature>
<dbReference type="KEGG" id="hazt:108666807"/>
<dbReference type="RefSeq" id="XP_018009224.1">
    <property type="nucleotide sequence ID" value="XM_018153735.1"/>
</dbReference>
<protein>
    <submittedName>
        <fullName evidence="7">Solute carrier family 35 member D3</fullName>
    </submittedName>
</protein>
<comment type="subcellular location">
    <subcellularLocation>
        <location evidence="1">Membrane</location>
        <topology evidence="1">Multi-pass membrane protein</topology>
    </subcellularLocation>
</comment>
<evidence type="ECO:0000256" key="5">
    <source>
        <dbReference type="SAM" id="Phobius"/>
    </source>
</evidence>
<keyword evidence="4 5" id="KW-0472">Membrane</keyword>
<name>A0A8B7N7G9_HYAAZ</name>